<dbReference type="RefSeq" id="WP_281905619.1">
    <property type="nucleotide sequence ID" value="NZ_BSDI01000084.1"/>
</dbReference>
<reference evidence="2" key="1">
    <citation type="submission" date="2022-12" db="EMBL/GenBank/DDBJ databases">
        <title>New Phytohabitans aurantiacus sp. RD004123 nov., an actinomycete isolated from soil.</title>
        <authorList>
            <person name="Triningsih D.W."/>
            <person name="Harunari E."/>
            <person name="Igarashi Y."/>
        </authorList>
    </citation>
    <scope>NUCLEOTIDE SEQUENCE</scope>
    <source>
        <strain evidence="2">RD004123</strain>
    </source>
</reference>
<feature type="chain" id="PRO_5045949916" description="Ig-like domain-containing protein" evidence="1">
    <location>
        <begin position="31"/>
        <end position="333"/>
    </location>
</feature>
<protein>
    <recommendedName>
        <fullName evidence="4">Ig-like domain-containing protein</fullName>
    </recommendedName>
</protein>
<sequence length="333" mass="33995">MRRKSVLRLAAGGLCLGVVAVLGLSGAAAAAAPTVPPGTTVCTSQISAGAGVTLSGSVTRNTSGALWKVTVASTPGGVETEVLRTPTGPVTFRLPPTHVTPPVPGTYHFRGCVTVTGPLATTVQIQLTPITALALSGAIAAQAVTTSNLPPGSVICTDKIRSDRGTAFYGFVRSASALWTVRAGSTADGTDSPILQLTSAEPSTTYTSWPGTFYYRLCVTQTQPASAAGRWHHFAQPSADAAAGIGPYTATLGSGGYFCGPSTSSSARILGTSSVPVRWTVDVENGDGDFLRTVDLGTSTSLDQLLTPADNEYFNACVRNTATSPATLALDLT</sequence>
<evidence type="ECO:0000313" key="3">
    <source>
        <dbReference type="Proteomes" id="UP001144280"/>
    </source>
</evidence>
<evidence type="ECO:0000256" key="1">
    <source>
        <dbReference type="SAM" id="SignalP"/>
    </source>
</evidence>
<proteinExistence type="predicted"/>
<dbReference type="EMBL" id="BSDI01000084">
    <property type="protein sequence ID" value="GLI03423.1"/>
    <property type="molecule type" value="Genomic_DNA"/>
</dbReference>
<feature type="signal peptide" evidence="1">
    <location>
        <begin position="1"/>
        <end position="30"/>
    </location>
</feature>
<evidence type="ECO:0000313" key="2">
    <source>
        <dbReference type="EMBL" id="GLI03423.1"/>
    </source>
</evidence>
<comment type="caution">
    <text evidence="2">The sequence shown here is derived from an EMBL/GenBank/DDBJ whole genome shotgun (WGS) entry which is preliminary data.</text>
</comment>
<evidence type="ECO:0008006" key="4">
    <source>
        <dbReference type="Google" id="ProtNLM"/>
    </source>
</evidence>
<keyword evidence="1" id="KW-0732">Signal</keyword>
<gene>
    <name evidence="2" type="ORF">Pa4123_87010</name>
</gene>
<keyword evidence="3" id="KW-1185">Reference proteome</keyword>
<name>A0ABQ5RB11_9ACTN</name>
<dbReference type="Proteomes" id="UP001144280">
    <property type="component" value="Unassembled WGS sequence"/>
</dbReference>
<accession>A0ABQ5RB11</accession>
<organism evidence="2 3">
    <name type="scientific">Phytohabitans aurantiacus</name>
    <dbReference type="NCBI Taxonomy" id="3016789"/>
    <lineage>
        <taxon>Bacteria</taxon>
        <taxon>Bacillati</taxon>
        <taxon>Actinomycetota</taxon>
        <taxon>Actinomycetes</taxon>
        <taxon>Micromonosporales</taxon>
        <taxon>Micromonosporaceae</taxon>
    </lineage>
</organism>